<keyword evidence="2" id="KW-0732">Signal</keyword>
<reference evidence="3 4" key="1">
    <citation type="journal article" date="2025" name="Microbiol. Resour. Announc.">
        <title>Draft genome sequences for Neonectria magnoliae and Neonectria punicea, canker pathogens of Liriodendron tulipifera and Acer saccharum in West Virginia.</title>
        <authorList>
            <person name="Petronek H.M."/>
            <person name="Kasson M.T."/>
            <person name="Metheny A.M."/>
            <person name="Stauder C.M."/>
            <person name="Lovett B."/>
            <person name="Lynch S.C."/>
            <person name="Garnas J.R."/>
            <person name="Kasson L.R."/>
            <person name="Stajich J.E."/>
        </authorList>
    </citation>
    <scope>NUCLEOTIDE SEQUENCE [LARGE SCALE GENOMIC DNA]</scope>
    <source>
        <strain evidence="3 4">NRRL 64651</strain>
    </source>
</reference>
<dbReference type="EMBL" id="JAZAVK010000202">
    <property type="protein sequence ID" value="KAK7416680.1"/>
    <property type="molecule type" value="Genomic_DNA"/>
</dbReference>
<dbReference type="Proteomes" id="UP001498421">
    <property type="component" value="Unassembled WGS sequence"/>
</dbReference>
<dbReference type="Pfam" id="PF00201">
    <property type="entry name" value="UDPGT"/>
    <property type="match status" value="1"/>
</dbReference>
<evidence type="ECO:0000256" key="2">
    <source>
        <dbReference type="SAM" id="SignalP"/>
    </source>
</evidence>
<dbReference type="Gene3D" id="3.40.50.2000">
    <property type="entry name" value="Glycogen Phosphorylase B"/>
    <property type="match status" value="1"/>
</dbReference>
<dbReference type="InterPro" id="IPR050426">
    <property type="entry name" value="Glycosyltransferase_28"/>
</dbReference>
<evidence type="ECO:0000256" key="1">
    <source>
        <dbReference type="ARBA" id="ARBA00022679"/>
    </source>
</evidence>
<comment type="caution">
    <text evidence="3">The sequence shown here is derived from an EMBL/GenBank/DDBJ whole genome shotgun (WGS) entry which is preliminary data.</text>
</comment>
<sequence length="518" mass="56986">MIIRLLLLGGLLAAPLAYFLSGENTPQHAPYIQGKNGTVLFISNSEHGLSNVHLATVSALQENYPDMDIHYASFPSVRRKLERISSFSRVKIPGIRDVVFHELKGLTFAGAIMKEGRSFIAPPGRAGIVSLAEHIQLWISPWTVEDHVKLFEELGTIIDNVDPAAVILDTWFRPAIDATRNKSRQHAFVTPNTLVDNFLASQPLRNILWKYPAPSSGFGFPVPLRNIPENIYMNIRYIYSAMLTPDLSAKKALLGEQGLKEPINLFGIHRPNAPWITQTTEGAMIPVDFIPPNVTCAGPILLSGAPASQQDPELAAWLKRAPTILINLGSNLAYDETRAAVMAVAIAEVLSKIDVQILWKFNKMGKYPDDVLLPLAPHLDNNRLRMQNWLMADPSSLLETGDIVASVHHGGSNCYHEAIAAGLPQIVLPLWADLYNYAALTETIGVGLWGYGGRDSASFYNKAKRVGDKTDAFDLVRQKLETEQDQVATRATVVKLIPTGVATVFRIVPEPLLGTLTE</sequence>
<feature type="chain" id="PRO_5047482261" evidence="2">
    <location>
        <begin position="23"/>
        <end position="518"/>
    </location>
</feature>
<protein>
    <submittedName>
        <fullName evidence="3">Uncharacterized protein</fullName>
    </submittedName>
</protein>
<dbReference type="PANTHER" id="PTHR48050:SF13">
    <property type="entry name" value="STEROL 3-BETA-GLUCOSYLTRANSFERASE UGT80A2"/>
    <property type="match status" value="1"/>
</dbReference>
<name>A0ABR1H6E5_9HYPO</name>
<evidence type="ECO:0000313" key="4">
    <source>
        <dbReference type="Proteomes" id="UP001498421"/>
    </source>
</evidence>
<proteinExistence type="predicted"/>
<dbReference type="PANTHER" id="PTHR48050">
    <property type="entry name" value="STEROL 3-BETA-GLUCOSYLTRANSFERASE"/>
    <property type="match status" value="1"/>
</dbReference>
<dbReference type="InterPro" id="IPR002213">
    <property type="entry name" value="UDP_glucos_trans"/>
</dbReference>
<organism evidence="3 4">
    <name type="scientific">Neonectria magnoliae</name>
    <dbReference type="NCBI Taxonomy" id="2732573"/>
    <lineage>
        <taxon>Eukaryota</taxon>
        <taxon>Fungi</taxon>
        <taxon>Dikarya</taxon>
        <taxon>Ascomycota</taxon>
        <taxon>Pezizomycotina</taxon>
        <taxon>Sordariomycetes</taxon>
        <taxon>Hypocreomycetidae</taxon>
        <taxon>Hypocreales</taxon>
        <taxon>Nectriaceae</taxon>
        <taxon>Neonectria</taxon>
    </lineage>
</organism>
<evidence type="ECO:0000313" key="3">
    <source>
        <dbReference type="EMBL" id="KAK7416680.1"/>
    </source>
</evidence>
<feature type="signal peptide" evidence="2">
    <location>
        <begin position="1"/>
        <end position="22"/>
    </location>
</feature>
<keyword evidence="1" id="KW-0808">Transferase</keyword>
<gene>
    <name evidence="3" type="ORF">QQZ08_011915</name>
</gene>
<keyword evidence="4" id="KW-1185">Reference proteome</keyword>
<accession>A0ABR1H6E5</accession>
<dbReference type="SUPFAM" id="SSF53756">
    <property type="entry name" value="UDP-Glycosyltransferase/glycogen phosphorylase"/>
    <property type="match status" value="1"/>
</dbReference>